<gene>
    <name evidence="1" type="ORF">MNBD_GAMMA08-2855</name>
</gene>
<feature type="non-terminal residue" evidence="1">
    <location>
        <position position="28"/>
    </location>
</feature>
<evidence type="ECO:0000313" key="1">
    <source>
        <dbReference type="EMBL" id="VAW64454.1"/>
    </source>
</evidence>
<reference evidence="1" key="1">
    <citation type="submission" date="2018-06" db="EMBL/GenBank/DDBJ databases">
        <authorList>
            <person name="Zhirakovskaya E."/>
        </authorList>
    </citation>
    <scope>NUCLEOTIDE SEQUENCE</scope>
</reference>
<proteinExistence type="predicted"/>
<dbReference type="EMBL" id="UOFH01000288">
    <property type="protein sequence ID" value="VAW64454.1"/>
    <property type="molecule type" value="Genomic_DNA"/>
</dbReference>
<name>A0A3B0Y7B7_9ZZZZ</name>
<organism evidence="1">
    <name type="scientific">hydrothermal vent metagenome</name>
    <dbReference type="NCBI Taxonomy" id="652676"/>
    <lineage>
        <taxon>unclassified sequences</taxon>
        <taxon>metagenomes</taxon>
        <taxon>ecological metagenomes</taxon>
    </lineage>
</organism>
<protein>
    <submittedName>
        <fullName evidence="1">Uncharacterized protein</fullName>
    </submittedName>
</protein>
<accession>A0A3B0Y7B7</accession>
<dbReference type="AlphaFoldDB" id="A0A3B0Y7B7"/>
<sequence>MMSIIIVGVSVSFSRLWLEGKPKGLTDE</sequence>